<feature type="transmembrane region" description="Helical" evidence="9">
    <location>
        <begin position="808"/>
        <end position="827"/>
    </location>
</feature>
<feature type="region of interest" description="Disordered" evidence="8">
    <location>
        <begin position="50"/>
        <end position="92"/>
    </location>
</feature>
<dbReference type="OrthoDB" id="330047at2759"/>
<feature type="transmembrane region" description="Helical" evidence="9">
    <location>
        <begin position="716"/>
        <end position="737"/>
    </location>
</feature>
<feature type="compositionally biased region" description="Polar residues" evidence="8">
    <location>
        <begin position="547"/>
        <end position="561"/>
    </location>
</feature>
<dbReference type="GO" id="GO:0006865">
    <property type="term" value="P:amino acid transport"/>
    <property type="evidence" value="ECO:0007669"/>
    <property type="project" value="UniProtKB-KW"/>
</dbReference>
<feature type="compositionally biased region" description="Basic and acidic residues" evidence="8">
    <location>
        <begin position="522"/>
        <end position="532"/>
    </location>
</feature>
<keyword evidence="6 9" id="KW-1133">Transmembrane helix</keyword>
<dbReference type="CDD" id="cd06174">
    <property type="entry name" value="MFS"/>
    <property type="match status" value="1"/>
</dbReference>
<feature type="transmembrane region" description="Helical" evidence="9">
    <location>
        <begin position="322"/>
        <end position="344"/>
    </location>
</feature>
<evidence type="ECO:0000256" key="2">
    <source>
        <dbReference type="ARBA" id="ARBA00006595"/>
    </source>
</evidence>
<dbReference type="GO" id="GO:0016020">
    <property type="term" value="C:membrane"/>
    <property type="evidence" value="ECO:0007669"/>
    <property type="project" value="UniProtKB-SubCell"/>
</dbReference>
<feature type="region of interest" description="Disordered" evidence="8">
    <location>
        <begin position="509"/>
        <end position="533"/>
    </location>
</feature>
<reference evidence="10 11" key="1">
    <citation type="journal article" date="2017" name="Int. J. Parasitol.">
        <title>The genome of the protozoan parasite Cystoisospora suis and a reverse vaccinology approach to identify vaccine candidates.</title>
        <authorList>
            <person name="Palmieri N."/>
            <person name="Shrestha A."/>
            <person name="Ruttkowski B."/>
            <person name="Beck T."/>
            <person name="Vogl C."/>
            <person name="Tomley F."/>
            <person name="Blake D.P."/>
            <person name="Joachim A."/>
        </authorList>
    </citation>
    <scope>NUCLEOTIDE SEQUENCE [LARGE SCALE GENOMIC DNA]</scope>
    <source>
        <strain evidence="10 11">Wien I</strain>
    </source>
</reference>
<keyword evidence="11" id="KW-1185">Reference proteome</keyword>
<dbReference type="Gene3D" id="1.20.1250.20">
    <property type="entry name" value="MFS general substrate transporter like domains"/>
    <property type="match status" value="2"/>
</dbReference>
<feature type="region of interest" description="Disordered" evidence="8">
    <location>
        <begin position="417"/>
        <end position="464"/>
    </location>
</feature>
<feature type="compositionally biased region" description="Polar residues" evidence="8">
    <location>
        <begin position="455"/>
        <end position="464"/>
    </location>
</feature>
<dbReference type="VEuPathDB" id="ToxoDB:CSUI_002469"/>
<evidence type="ECO:0000313" key="10">
    <source>
        <dbReference type="EMBL" id="PHJ23667.1"/>
    </source>
</evidence>
<dbReference type="PANTHER" id="PTHR20772:SF2">
    <property type="entry name" value="PROTEIN FMP42"/>
    <property type="match status" value="1"/>
</dbReference>
<comment type="similarity">
    <text evidence="2">Belongs to the SLC43A transporter (TC 2.A.1.44) family.</text>
</comment>
<feature type="transmembrane region" description="Helical" evidence="9">
    <location>
        <begin position="166"/>
        <end position="186"/>
    </location>
</feature>
<keyword evidence="5" id="KW-0029">Amino-acid transport</keyword>
<dbReference type="EMBL" id="MIGC01001042">
    <property type="protein sequence ID" value="PHJ23667.1"/>
    <property type="molecule type" value="Genomic_DNA"/>
</dbReference>
<keyword evidence="4 9" id="KW-0812">Transmembrane</keyword>
<feature type="region of interest" description="Disordered" evidence="8">
    <location>
        <begin position="546"/>
        <end position="570"/>
    </location>
</feature>
<feature type="transmembrane region" description="Helical" evidence="9">
    <location>
        <begin position="289"/>
        <end position="310"/>
    </location>
</feature>
<dbReference type="SUPFAM" id="SSF103473">
    <property type="entry name" value="MFS general substrate transporter"/>
    <property type="match status" value="2"/>
</dbReference>
<evidence type="ECO:0000256" key="5">
    <source>
        <dbReference type="ARBA" id="ARBA00022970"/>
    </source>
</evidence>
<organism evidence="10 11">
    <name type="scientific">Cystoisospora suis</name>
    <dbReference type="NCBI Taxonomy" id="483139"/>
    <lineage>
        <taxon>Eukaryota</taxon>
        <taxon>Sar</taxon>
        <taxon>Alveolata</taxon>
        <taxon>Apicomplexa</taxon>
        <taxon>Conoidasida</taxon>
        <taxon>Coccidia</taxon>
        <taxon>Eucoccidiorida</taxon>
        <taxon>Eimeriorina</taxon>
        <taxon>Sarcocystidae</taxon>
        <taxon>Cystoisospora</taxon>
    </lineage>
</organism>
<comment type="subcellular location">
    <subcellularLocation>
        <location evidence="1">Membrane</location>
        <topology evidence="1">Multi-pass membrane protein</topology>
    </subcellularLocation>
</comment>
<evidence type="ECO:0000256" key="7">
    <source>
        <dbReference type="ARBA" id="ARBA00023136"/>
    </source>
</evidence>
<dbReference type="AlphaFoldDB" id="A0A2C6L4J0"/>
<dbReference type="GeneID" id="94425880"/>
<feature type="transmembrane region" description="Helical" evidence="9">
    <location>
        <begin position="744"/>
        <end position="766"/>
    </location>
</feature>
<evidence type="ECO:0000256" key="8">
    <source>
        <dbReference type="SAM" id="MobiDB-lite"/>
    </source>
</evidence>
<gene>
    <name evidence="10" type="ORF">CSUI_002469</name>
</gene>
<name>A0A2C6L4J0_9APIC</name>
<evidence type="ECO:0000313" key="11">
    <source>
        <dbReference type="Proteomes" id="UP000221165"/>
    </source>
</evidence>
<feature type="compositionally biased region" description="Low complexity" evidence="8">
    <location>
        <begin position="421"/>
        <end position="432"/>
    </location>
</feature>
<dbReference type="RefSeq" id="XP_067925342.1">
    <property type="nucleotide sequence ID" value="XM_068062669.1"/>
</dbReference>
<dbReference type="InterPro" id="IPR052599">
    <property type="entry name" value="SLC43A_AATransporter"/>
</dbReference>
<protein>
    <submittedName>
        <fullName evidence="10">Transmembrane protein</fullName>
    </submittedName>
</protein>
<feature type="transmembrane region" description="Helical" evidence="9">
    <location>
        <begin position="350"/>
        <end position="368"/>
    </location>
</feature>
<keyword evidence="3" id="KW-0813">Transport</keyword>
<dbReference type="PANTHER" id="PTHR20772">
    <property type="entry name" value="PROTEIN FMP42"/>
    <property type="match status" value="1"/>
</dbReference>
<evidence type="ECO:0000256" key="1">
    <source>
        <dbReference type="ARBA" id="ARBA00004141"/>
    </source>
</evidence>
<accession>A0A2C6L4J0</accession>
<evidence type="ECO:0000256" key="3">
    <source>
        <dbReference type="ARBA" id="ARBA00022448"/>
    </source>
</evidence>
<evidence type="ECO:0000256" key="6">
    <source>
        <dbReference type="ARBA" id="ARBA00022989"/>
    </source>
</evidence>
<feature type="transmembrane region" description="Helical" evidence="9">
    <location>
        <begin position="839"/>
        <end position="861"/>
    </location>
</feature>
<evidence type="ECO:0000256" key="4">
    <source>
        <dbReference type="ARBA" id="ARBA00022692"/>
    </source>
</evidence>
<keyword evidence="7 9" id="KW-0472">Membrane</keyword>
<sequence length="890" mass="95122">MGVYQGGIYQSDRSHFALGSLGVEGGGGAGGCEDTQQGVKDAISVPSLLTTPGSVSIDETGHCSHPPNPLSANDETSLSPPPPPSTTRGGGAFPAPGEMCVLPLAEKELYELPPWAVGARNAAAAATARGEMVAGTSGPKRERHWISEGLEKTKKKLGVFFTITRWHYLTLLCLYSVLIGPVYLNWAPLRQLFFDSGVYAWVCDEGETNSADMNYVDPANHTCAQQRLHIGNLFTLCTVADYGMSFFGGLVMDVGGPKMASLCGTLLMILGWVLIGLSSQLFNAFEVGFIIFGLGIDMAFYGTLPVSALFPGHANTVRAVLVAMRSVSYMTPVILQSVAAQFGIGYRGIMFGYGVAAFLPALLITFLVTPWSPWTTPSPASRHHHCSPEKNSPMLAIARQESSSSLYLKNSKKIKDEDDAPGAAAARLPTAGGEDDELGGYTKTHKHYEDPNMPTPQACTPSPTCSATLDVERTDKHPMNFSSGAAWVKTFLKHPGGAEEVDDIEHRRQQAGPLGDGGETARSFDDDKKDQSVKGNMVPAYAESLGSRATSSLTPNFSLANESDGGNGGDASAVTTHGGSIVTVYPIPGYDVDLKTSSQCYDPCSTSVPLEPEQGQPGGGGGGVIGDIKEKLSEMILPHGASGGVPPPPPTVLDTVDKRHRGFFWSRVKSASRNGYAFARDYLFCALYFPILPYFVITLVRAVYFNNASHDLVPHSLHFLHIIIGFVCVFPPIAGFIADRFGVLLCLSLVNATGTFVILGSLLLLALPGMVWLEYIISVFFMLNMSLMTNQIYFYVGATFPQRHLGKLIGFTCSVGGILSLLAAPMFDFSLKASNGFLGMLLLLSILSVINYAILFLLHVVRKRRGARTNFLDGGSPAAILTDVGVVVPS</sequence>
<feature type="transmembrane region" description="Helical" evidence="9">
    <location>
        <begin position="772"/>
        <end position="796"/>
    </location>
</feature>
<evidence type="ECO:0000256" key="9">
    <source>
        <dbReference type="SAM" id="Phobius"/>
    </source>
</evidence>
<dbReference type="Proteomes" id="UP000221165">
    <property type="component" value="Unassembled WGS sequence"/>
</dbReference>
<feature type="transmembrane region" description="Helical" evidence="9">
    <location>
        <begin position="233"/>
        <end position="252"/>
    </location>
</feature>
<feature type="transmembrane region" description="Helical" evidence="9">
    <location>
        <begin position="682"/>
        <end position="704"/>
    </location>
</feature>
<comment type="caution">
    <text evidence="10">The sequence shown here is derived from an EMBL/GenBank/DDBJ whole genome shotgun (WGS) entry which is preliminary data.</text>
</comment>
<feature type="transmembrane region" description="Helical" evidence="9">
    <location>
        <begin position="259"/>
        <end position="277"/>
    </location>
</feature>
<dbReference type="InterPro" id="IPR036259">
    <property type="entry name" value="MFS_trans_sf"/>
</dbReference>
<proteinExistence type="inferred from homology"/>